<dbReference type="InterPro" id="IPR006311">
    <property type="entry name" value="TAT_signal"/>
</dbReference>
<gene>
    <name evidence="1" type="ordered locus">Caka_0150</name>
</gene>
<evidence type="ECO:0000313" key="1">
    <source>
        <dbReference type="EMBL" id="ADE53178.1"/>
    </source>
</evidence>
<reference evidence="1 2" key="1">
    <citation type="journal article" date="2010" name="Stand. Genomic Sci.">
        <title>Complete genome sequence of Coraliomargarita akajimensis type strain (04OKA010-24).</title>
        <authorList>
            <person name="Mavromatis K."/>
            <person name="Abt B."/>
            <person name="Brambilla E."/>
            <person name="Lapidus A."/>
            <person name="Copeland A."/>
            <person name="Deshpande S."/>
            <person name="Nolan M."/>
            <person name="Lucas S."/>
            <person name="Tice H."/>
            <person name="Cheng J.F."/>
            <person name="Han C."/>
            <person name="Detter J.C."/>
            <person name="Woyke T."/>
            <person name="Goodwin L."/>
            <person name="Pitluck S."/>
            <person name="Held B."/>
            <person name="Brettin T."/>
            <person name="Tapia R."/>
            <person name="Ivanova N."/>
            <person name="Mikhailova N."/>
            <person name="Pati A."/>
            <person name="Liolios K."/>
            <person name="Chen A."/>
            <person name="Palaniappan K."/>
            <person name="Land M."/>
            <person name="Hauser L."/>
            <person name="Chang Y.J."/>
            <person name="Jeffries C.D."/>
            <person name="Rohde M."/>
            <person name="Goker M."/>
            <person name="Bristow J."/>
            <person name="Eisen J.A."/>
            <person name="Markowitz V."/>
            <person name="Hugenholtz P."/>
            <person name="Klenk H.P."/>
            <person name="Kyrpides N.C."/>
        </authorList>
    </citation>
    <scope>NUCLEOTIDE SEQUENCE [LARGE SCALE GENOMIC DNA]</scope>
    <source>
        <strain evidence="2">DSM 45221 / IAM 15411 / JCM 23193 / KCTC 12865</strain>
    </source>
</reference>
<dbReference type="InterPro" id="IPR017850">
    <property type="entry name" value="Alkaline_phosphatase_core_sf"/>
</dbReference>
<evidence type="ECO:0008006" key="3">
    <source>
        <dbReference type="Google" id="ProtNLM"/>
    </source>
</evidence>
<dbReference type="AlphaFoldDB" id="D5EL76"/>
<dbReference type="Gene3D" id="3.40.720.10">
    <property type="entry name" value="Alkaline Phosphatase, subunit A"/>
    <property type="match status" value="1"/>
</dbReference>
<dbReference type="RefSeq" id="WP_013041904.1">
    <property type="nucleotide sequence ID" value="NC_014008.1"/>
</dbReference>
<dbReference type="HOGENOM" id="CLU_035908_0_0_0"/>
<proteinExistence type="predicted"/>
<dbReference type="PANTHER" id="PTHR43737">
    <property type="entry name" value="BLL7424 PROTEIN"/>
    <property type="match status" value="1"/>
</dbReference>
<sequence>MYDELNKLDELSRRKFMQYSAKALLGVGLSAPMGNAFGSQIIGKPTAKSVIYIYLSGGMSHLETFDPKPEWDQQGPVQAIESNVSGIRVSEYLPQLAKRMNHMALIRSMTSNQGAHEPGTYFMHTSYTQRGTIRHPGLGAWLNSMSGKTNSTLPGNIRIGGSNNAPGGAGFLDAKYEPLHLGNPEQGLPYVDRHHSVDEIEMQERLALAQMMDLTFHKKYPAKQVKAYNDVYTEAIRLMNSSDLDAFNLNKEPQNVRARYGSSRFGKGCLLARRLVEHGVRFVEVTGGGWDTHDDNHDRVSELCNPFDQGVAALLDDLHYRGLLDETLVVIGTEFGRSPEINSNAGRNHHPSVFSCALAGGGIQGGQVYGASDERAGSVADNPVTVPDFNATIAYALGLPVDKVVYSPSGRPFTIADKGQPVKALF</sequence>
<dbReference type="PANTHER" id="PTHR43737:SF1">
    <property type="entry name" value="DUF1501 DOMAIN-CONTAINING PROTEIN"/>
    <property type="match status" value="1"/>
</dbReference>
<evidence type="ECO:0000313" key="2">
    <source>
        <dbReference type="Proteomes" id="UP000000925"/>
    </source>
</evidence>
<keyword evidence="2" id="KW-1185">Reference proteome</keyword>
<protein>
    <recommendedName>
        <fullName evidence="3">DUF1501 domain-containing protein</fullName>
    </recommendedName>
</protein>
<dbReference type="OrthoDB" id="127333at2"/>
<dbReference type="eggNOG" id="COG4102">
    <property type="taxonomic scope" value="Bacteria"/>
</dbReference>
<accession>D5EL76</accession>
<organism evidence="1 2">
    <name type="scientific">Coraliomargarita akajimensis (strain DSM 45221 / IAM 15411 / JCM 23193 / KCTC 12865 / 04OKA010-24)</name>
    <dbReference type="NCBI Taxonomy" id="583355"/>
    <lineage>
        <taxon>Bacteria</taxon>
        <taxon>Pseudomonadati</taxon>
        <taxon>Verrucomicrobiota</taxon>
        <taxon>Opitutia</taxon>
        <taxon>Puniceicoccales</taxon>
        <taxon>Coraliomargaritaceae</taxon>
        <taxon>Coraliomargarita</taxon>
    </lineage>
</organism>
<dbReference type="InterPro" id="IPR010869">
    <property type="entry name" value="DUF1501"/>
</dbReference>
<name>D5EL76_CORAD</name>
<dbReference type="Pfam" id="PF07394">
    <property type="entry name" value="DUF1501"/>
    <property type="match status" value="1"/>
</dbReference>
<dbReference type="SUPFAM" id="SSF53649">
    <property type="entry name" value="Alkaline phosphatase-like"/>
    <property type="match status" value="1"/>
</dbReference>
<dbReference type="KEGG" id="caa:Caka_0150"/>
<dbReference type="PROSITE" id="PS51318">
    <property type="entry name" value="TAT"/>
    <property type="match status" value="1"/>
</dbReference>
<dbReference type="EMBL" id="CP001998">
    <property type="protein sequence ID" value="ADE53178.1"/>
    <property type="molecule type" value="Genomic_DNA"/>
</dbReference>
<dbReference type="Proteomes" id="UP000000925">
    <property type="component" value="Chromosome"/>
</dbReference>
<dbReference type="STRING" id="583355.Caka_0150"/>